<dbReference type="GO" id="GO:0004364">
    <property type="term" value="F:glutathione transferase activity"/>
    <property type="evidence" value="ECO:0007669"/>
    <property type="project" value="UniProtKB-EC"/>
</dbReference>
<dbReference type="InterPro" id="IPR001853">
    <property type="entry name" value="DSBA-like_thioredoxin_dom"/>
</dbReference>
<evidence type="ECO:0000256" key="9">
    <source>
        <dbReference type="ARBA" id="ARBA00083519"/>
    </source>
</evidence>
<reference evidence="11 12" key="1">
    <citation type="submission" date="2024-09" db="EMBL/GenBank/DDBJ databases">
        <title>A chromosome-level genome assembly of Gray's grenadier anchovy, Coilia grayii.</title>
        <authorList>
            <person name="Fu Z."/>
        </authorList>
    </citation>
    <scope>NUCLEOTIDE SEQUENCE [LARGE SCALE GENOMIC DNA]</scope>
    <source>
        <strain evidence="11">G4</strain>
        <tissue evidence="11">Muscle</tissue>
    </source>
</reference>
<dbReference type="AlphaFoldDB" id="A0ABD1JA61"/>
<dbReference type="GO" id="GO:0005737">
    <property type="term" value="C:cytoplasm"/>
    <property type="evidence" value="ECO:0007669"/>
    <property type="project" value="UniProtKB-ARBA"/>
</dbReference>
<dbReference type="PANTHER" id="PTHR42943:SF2">
    <property type="entry name" value="GLUTATHIONE S-TRANSFERASE KAPPA 1"/>
    <property type="match status" value="1"/>
</dbReference>
<comment type="catalytic activity">
    <reaction evidence="4">
        <text>RX + glutathione = an S-substituted glutathione + a halide anion + H(+)</text>
        <dbReference type="Rhea" id="RHEA:16437"/>
        <dbReference type="ChEBI" id="CHEBI:15378"/>
        <dbReference type="ChEBI" id="CHEBI:16042"/>
        <dbReference type="ChEBI" id="CHEBI:17792"/>
        <dbReference type="ChEBI" id="CHEBI:57925"/>
        <dbReference type="ChEBI" id="CHEBI:90779"/>
        <dbReference type="EC" id="2.5.1.18"/>
    </reaction>
</comment>
<feature type="domain" description="DSBA-like thioredoxin" evidence="10">
    <location>
        <begin position="33"/>
        <end position="236"/>
    </location>
</feature>
<evidence type="ECO:0000256" key="6">
    <source>
        <dbReference type="ARBA" id="ARBA00080274"/>
    </source>
</evidence>
<comment type="caution">
    <text evidence="11">The sequence shown here is derived from an EMBL/GenBank/DDBJ whole genome shotgun (WGS) entry which is preliminary data.</text>
</comment>
<dbReference type="Proteomes" id="UP001591681">
    <property type="component" value="Unassembled WGS sequence"/>
</dbReference>
<sequence>MTTSKALHVARIHSDVVSDFSQKMSSSSKVKLVELFYDVISPYSWLAFEVLCRYRNVWNINLKLRPALLGGVYKGAGNKGPDDVPRKFHYMVTDLLRLGSYAGVPLRVPAQPINVLLGKGSLPAMRFVTAVAEDSAGDAKVERVSRELWTRIWSNGQDINQLSSLAEVGQKAGLSARKVGELLEQSQSKAIKDKLWNTTEKALDYGGFGFPLTVCHVEGEPKVFFGSDRFEVMAHCLGERWVGPKPVHPSVMDSQSHATMRAAMAS</sequence>
<proteinExistence type="inferred from homology"/>
<dbReference type="Gene3D" id="3.40.30.10">
    <property type="entry name" value="Glutaredoxin"/>
    <property type="match status" value="1"/>
</dbReference>
<evidence type="ECO:0000256" key="3">
    <source>
        <dbReference type="ARBA" id="ARBA00022679"/>
    </source>
</evidence>
<name>A0ABD1JA61_9TELE</name>
<evidence type="ECO:0000256" key="8">
    <source>
        <dbReference type="ARBA" id="ARBA00082109"/>
    </source>
</evidence>
<keyword evidence="3" id="KW-0808">Transferase</keyword>
<dbReference type="SUPFAM" id="SSF52833">
    <property type="entry name" value="Thioredoxin-like"/>
    <property type="match status" value="1"/>
</dbReference>
<dbReference type="InterPro" id="IPR036249">
    <property type="entry name" value="Thioredoxin-like_sf"/>
</dbReference>
<evidence type="ECO:0000259" key="10">
    <source>
        <dbReference type="Pfam" id="PF01323"/>
    </source>
</evidence>
<evidence type="ECO:0000313" key="12">
    <source>
        <dbReference type="Proteomes" id="UP001591681"/>
    </source>
</evidence>
<accession>A0ABD1JA61</accession>
<organism evidence="11 12">
    <name type="scientific">Coilia grayii</name>
    <name type="common">Gray's grenadier anchovy</name>
    <dbReference type="NCBI Taxonomy" id="363190"/>
    <lineage>
        <taxon>Eukaryota</taxon>
        <taxon>Metazoa</taxon>
        <taxon>Chordata</taxon>
        <taxon>Craniata</taxon>
        <taxon>Vertebrata</taxon>
        <taxon>Euteleostomi</taxon>
        <taxon>Actinopterygii</taxon>
        <taxon>Neopterygii</taxon>
        <taxon>Teleostei</taxon>
        <taxon>Clupei</taxon>
        <taxon>Clupeiformes</taxon>
        <taxon>Clupeoidei</taxon>
        <taxon>Engraulidae</taxon>
        <taxon>Coilinae</taxon>
        <taxon>Coilia</taxon>
    </lineage>
</organism>
<dbReference type="EC" id="2.5.1.18" evidence="2"/>
<dbReference type="Pfam" id="PF01323">
    <property type="entry name" value="DSBA"/>
    <property type="match status" value="1"/>
</dbReference>
<keyword evidence="12" id="KW-1185">Reference proteome</keyword>
<dbReference type="PANTHER" id="PTHR42943">
    <property type="entry name" value="GLUTATHIONE S-TRANSFERASE KAPPA"/>
    <property type="match status" value="1"/>
</dbReference>
<evidence type="ECO:0000256" key="1">
    <source>
        <dbReference type="ARBA" id="ARBA00006494"/>
    </source>
</evidence>
<dbReference type="InterPro" id="IPR051924">
    <property type="entry name" value="GST_Kappa/NadH"/>
</dbReference>
<evidence type="ECO:0000256" key="5">
    <source>
        <dbReference type="ARBA" id="ARBA00073833"/>
    </source>
</evidence>
<evidence type="ECO:0000256" key="2">
    <source>
        <dbReference type="ARBA" id="ARBA00012452"/>
    </source>
</evidence>
<comment type="similarity">
    <text evidence="1">Belongs to the GST superfamily. Kappa family.</text>
</comment>
<protein>
    <recommendedName>
        <fullName evidence="5">Glutathione S-transferase kappa 1</fullName>
        <ecNumber evidence="2">2.5.1.18</ecNumber>
    </recommendedName>
    <alternativeName>
        <fullName evidence="8">GST 13-13</fullName>
    </alternativeName>
    <alternativeName>
        <fullName evidence="9">GST class-kappa</fullName>
    </alternativeName>
    <alternativeName>
        <fullName evidence="6">GSTK1-1</fullName>
    </alternativeName>
    <alternativeName>
        <fullName evidence="7">Glutathione S-transferase subunit 13</fullName>
    </alternativeName>
</protein>
<evidence type="ECO:0000256" key="4">
    <source>
        <dbReference type="ARBA" id="ARBA00047960"/>
    </source>
</evidence>
<gene>
    <name evidence="11" type="ORF">ACEWY4_019604</name>
</gene>
<dbReference type="EMBL" id="JBHFQA010000017">
    <property type="protein sequence ID" value="KAL2084086.1"/>
    <property type="molecule type" value="Genomic_DNA"/>
</dbReference>
<dbReference type="FunFam" id="3.40.30.10:FF:000096">
    <property type="entry name" value="Glutathione S-transferase kappa"/>
    <property type="match status" value="1"/>
</dbReference>
<evidence type="ECO:0000256" key="7">
    <source>
        <dbReference type="ARBA" id="ARBA00081396"/>
    </source>
</evidence>
<evidence type="ECO:0000313" key="11">
    <source>
        <dbReference type="EMBL" id="KAL2084086.1"/>
    </source>
</evidence>